<keyword evidence="1" id="KW-0472">Membrane</keyword>
<keyword evidence="1" id="KW-1133">Transmembrane helix</keyword>
<evidence type="ECO:0000256" key="1">
    <source>
        <dbReference type="SAM" id="Phobius"/>
    </source>
</evidence>
<accession>A0A822Z6I7</accession>
<proteinExistence type="predicted"/>
<sequence length="65" mass="7718">MDCNIYSIMTVVFVVTVLVATVTNWWNRLLGKLLWLKSSKIIVRVSLEIMRYFRNHFELFHSDVA</sequence>
<name>A0A822Z6I7_NELNU</name>
<reference evidence="2 3" key="1">
    <citation type="journal article" date="2020" name="Mol. Biol. Evol.">
        <title>Distinct Expression and Methylation Patterns for Genes with Different Fates following a Single Whole-Genome Duplication in Flowering Plants.</title>
        <authorList>
            <person name="Shi T."/>
            <person name="Rahmani R.S."/>
            <person name="Gugger P.F."/>
            <person name="Wang M."/>
            <person name="Li H."/>
            <person name="Zhang Y."/>
            <person name="Li Z."/>
            <person name="Wang Q."/>
            <person name="Van de Peer Y."/>
            <person name="Marchal K."/>
            <person name="Chen J."/>
        </authorList>
    </citation>
    <scope>NUCLEOTIDE SEQUENCE [LARGE SCALE GENOMIC DNA]</scope>
    <source>
        <tissue evidence="2">Leaf</tissue>
    </source>
</reference>
<evidence type="ECO:0000313" key="2">
    <source>
        <dbReference type="EMBL" id="DAD40183.1"/>
    </source>
</evidence>
<comment type="caution">
    <text evidence="2">The sequence shown here is derived from an EMBL/GenBank/DDBJ whole genome shotgun (WGS) entry which is preliminary data.</text>
</comment>
<dbReference type="EMBL" id="DUZY01000005">
    <property type="protein sequence ID" value="DAD40183.1"/>
    <property type="molecule type" value="Genomic_DNA"/>
</dbReference>
<dbReference type="Proteomes" id="UP000607653">
    <property type="component" value="Unassembled WGS sequence"/>
</dbReference>
<protein>
    <submittedName>
        <fullName evidence="2">Uncharacterized protein</fullName>
    </submittedName>
</protein>
<keyword evidence="1" id="KW-0812">Transmembrane</keyword>
<dbReference type="AlphaFoldDB" id="A0A822Z6I7"/>
<organism evidence="2 3">
    <name type="scientific">Nelumbo nucifera</name>
    <name type="common">Sacred lotus</name>
    <dbReference type="NCBI Taxonomy" id="4432"/>
    <lineage>
        <taxon>Eukaryota</taxon>
        <taxon>Viridiplantae</taxon>
        <taxon>Streptophyta</taxon>
        <taxon>Embryophyta</taxon>
        <taxon>Tracheophyta</taxon>
        <taxon>Spermatophyta</taxon>
        <taxon>Magnoliopsida</taxon>
        <taxon>Proteales</taxon>
        <taxon>Nelumbonaceae</taxon>
        <taxon>Nelumbo</taxon>
    </lineage>
</organism>
<keyword evidence="3" id="KW-1185">Reference proteome</keyword>
<evidence type="ECO:0000313" key="3">
    <source>
        <dbReference type="Proteomes" id="UP000607653"/>
    </source>
</evidence>
<gene>
    <name evidence="2" type="ORF">HUJ06_014506</name>
</gene>
<feature type="transmembrane region" description="Helical" evidence="1">
    <location>
        <begin position="6"/>
        <end position="27"/>
    </location>
</feature>